<evidence type="ECO:0000313" key="3">
    <source>
        <dbReference type="Proteomes" id="UP000625574"/>
    </source>
</evidence>
<accession>A0ABS0VRK2</accession>
<reference evidence="2 3" key="1">
    <citation type="submission" date="2020-12" db="EMBL/GenBank/DDBJ databases">
        <title>Genome public.</title>
        <authorList>
            <person name="Sun Q."/>
        </authorList>
    </citation>
    <scope>NUCLEOTIDE SEQUENCE [LARGE SCALE GENOMIC DNA]</scope>
    <source>
        <strain evidence="2 3">CCM 8864</strain>
    </source>
</reference>
<organism evidence="2 3">
    <name type="scientific">Corynebacterium marambiense</name>
    <dbReference type="NCBI Taxonomy" id="2765364"/>
    <lineage>
        <taxon>Bacteria</taxon>
        <taxon>Bacillati</taxon>
        <taxon>Actinomycetota</taxon>
        <taxon>Actinomycetes</taxon>
        <taxon>Mycobacteriales</taxon>
        <taxon>Corynebacteriaceae</taxon>
        <taxon>Corynebacterium</taxon>
    </lineage>
</organism>
<sequence length="58" mass="6474">MGVRECRRVVSESSFELDSVDVAIVMESTYPFLKGGVPVVVYDISTHNPDFAYVIHIV</sequence>
<evidence type="ECO:0000259" key="1">
    <source>
        <dbReference type="Pfam" id="PF11997"/>
    </source>
</evidence>
<evidence type="ECO:0000313" key="2">
    <source>
        <dbReference type="EMBL" id="MBI8999399.1"/>
    </source>
</evidence>
<comment type="caution">
    <text evidence="2">The sequence shown here is derived from an EMBL/GenBank/DDBJ whole genome shotgun (WGS) entry which is preliminary data.</text>
</comment>
<feature type="domain" description="DUF3492" evidence="1">
    <location>
        <begin position="21"/>
        <end position="57"/>
    </location>
</feature>
<dbReference type="EMBL" id="JAEIOT010000004">
    <property type="protein sequence ID" value="MBI8999399.1"/>
    <property type="molecule type" value="Genomic_DNA"/>
</dbReference>
<keyword evidence="3" id="KW-1185">Reference proteome</keyword>
<dbReference type="Pfam" id="PF11997">
    <property type="entry name" value="DUF3492"/>
    <property type="match status" value="1"/>
</dbReference>
<gene>
    <name evidence="2" type="ORF">JDV76_00165</name>
</gene>
<protein>
    <submittedName>
        <fullName evidence="2">DUF3492 domain-containing protein</fullName>
    </submittedName>
</protein>
<proteinExistence type="predicted"/>
<dbReference type="Proteomes" id="UP000625574">
    <property type="component" value="Unassembled WGS sequence"/>
</dbReference>
<name>A0ABS0VRK2_9CORY</name>
<dbReference type="InterPro" id="IPR022622">
    <property type="entry name" value="DUF3492"/>
</dbReference>